<protein>
    <submittedName>
        <fullName evidence="2">Uncharacterized protein</fullName>
    </submittedName>
</protein>
<dbReference type="AlphaFoldDB" id="A0A9D3UYM3"/>
<gene>
    <name evidence="2" type="ORF">J1N35_029894</name>
</gene>
<evidence type="ECO:0000256" key="1">
    <source>
        <dbReference type="SAM" id="MobiDB-lite"/>
    </source>
</evidence>
<reference evidence="2 3" key="1">
    <citation type="journal article" date="2021" name="Plant Biotechnol. J.">
        <title>Multi-omics assisted identification of the key and species-specific regulatory components of drought-tolerant mechanisms in Gossypium stocksii.</title>
        <authorList>
            <person name="Yu D."/>
            <person name="Ke L."/>
            <person name="Zhang D."/>
            <person name="Wu Y."/>
            <person name="Sun Y."/>
            <person name="Mei J."/>
            <person name="Sun J."/>
            <person name="Sun Y."/>
        </authorList>
    </citation>
    <scope>NUCLEOTIDE SEQUENCE [LARGE SCALE GENOMIC DNA]</scope>
    <source>
        <strain evidence="3">cv. E1</strain>
        <tissue evidence="2">Leaf</tissue>
    </source>
</reference>
<evidence type="ECO:0000313" key="2">
    <source>
        <dbReference type="EMBL" id="KAH1064907.1"/>
    </source>
</evidence>
<proteinExistence type="predicted"/>
<accession>A0A9D3UYM3</accession>
<organism evidence="2 3">
    <name type="scientific">Gossypium stocksii</name>
    <dbReference type="NCBI Taxonomy" id="47602"/>
    <lineage>
        <taxon>Eukaryota</taxon>
        <taxon>Viridiplantae</taxon>
        <taxon>Streptophyta</taxon>
        <taxon>Embryophyta</taxon>
        <taxon>Tracheophyta</taxon>
        <taxon>Spermatophyta</taxon>
        <taxon>Magnoliopsida</taxon>
        <taxon>eudicotyledons</taxon>
        <taxon>Gunneridae</taxon>
        <taxon>Pentapetalae</taxon>
        <taxon>rosids</taxon>
        <taxon>malvids</taxon>
        <taxon>Malvales</taxon>
        <taxon>Malvaceae</taxon>
        <taxon>Malvoideae</taxon>
        <taxon>Gossypium</taxon>
    </lineage>
</organism>
<keyword evidence="3" id="KW-1185">Reference proteome</keyword>
<evidence type="ECO:0000313" key="3">
    <source>
        <dbReference type="Proteomes" id="UP000828251"/>
    </source>
</evidence>
<name>A0A9D3UYM3_9ROSI</name>
<sequence>MARLGREHGIRKRPFGSYRGSSKDLSIFESSFGSFLKPDYSQMWKGDVWGKLLPVEKRTRFYSGSVHEWMCDNLPNKLSLDLNGIDWACIFGMISWRI</sequence>
<dbReference type="EMBL" id="JAIQCV010000009">
    <property type="protein sequence ID" value="KAH1064907.1"/>
    <property type="molecule type" value="Genomic_DNA"/>
</dbReference>
<comment type="caution">
    <text evidence="2">The sequence shown here is derived from an EMBL/GenBank/DDBJ whole genome shotgun (WGS) entry which is preliminary data.</text>
</comment>
<dbReference type="OrthoDB" id="10525351at2759"/>
<feature type="region of interest" description="Disordered" evidence="1">
    <location>
        <begin position="1"/>
        <end position="22"/>
    </location>
</feature>
<dbReference type="Proteomes" id="UP000828251">
    <property type="component" value="Unassembled WGS sequence"/>
</dbReference>